<dbReference type="InterPro" id="IPR035093">
    <property type="entry name" value="RelE/ParE_toxin_dom_sf"/>
</dbReference>
<dbReference type="InterPro" id="IPR051803">
    <property type="entry name" value="TA_system_RelE-like_toxin"/>
</dbReference>
<gene>
    <name evidence="3" type="ORF">GEV02_23095</name>
</gene>
<sequence>MSNPSVKPAKLAIRWSSTARRSLDQTIAHIHAQDALASELVLQRLQNALDVIAAQPGIGTPTDRRDTRRFPIPKTGHTIDYRVHQGEIMVTRWARQRRKG</sequence>
<reference evidence="3 4" key="1">
    <citation type="submission" date="2019-10" db="EMBL/GenBank/DDBJ databases">
        <title>Two novel species isolated from a subtropical stream in China.</title>
        <authorList>
            <person name="Lu H."/>
        </authorList>
    </citation>
    <scope>NUCLEOTIDE SEQUENCE [LARGE SCALE GENOMIC DNA]</scope>
    <source>
        <strain evidence="3 4">FT29W</strain>
    </source>
</reference>
<dbReference type="InterPro" id="IPR007712">
    <property type="entry name" value="RelE/ParE_toxin"/>
</dbReference>
<comment type="caution">
    <text evidence="3">The sequence shown here is derived from an EMBL/GenBank/DDBJ whole genome shotgun (WGS) entry which is preliminary data.</text>
</comment>
<evidence type="ECO:0000256" key="2">
    <source>
        <dbReference type="ARBA" id="ARBA00022649"/>
    </source>
</evidence>
<evidence type="ECO:0000256" key="1">
    <source>
        <dbReference type="ARBA" id="ARBA00006226"/>
    </source>
</evidence>
<dbReference type="PANTHER" id="PTHR33755:SF7">
    <property type="entry name" value="TOXIN MODULE OF TOXIN-ANTITOXIN SYSTEM RELE_STBE FAMILY"/>
    <property type="match status" value="1"/>
</dbReference>
<keyword evidence="4" id="KW-1185">Reference proteome</keyword>
<protein>
    <recommendedName>
        <fullName evidence="5">Type II toxin-antitoxin system RelE/ParE family toxin</fullName>
    </recommendedName>
</protein>
<evidence type="ECO:0000313" key="3">
    <source>
        <dbReference type="EMBL" id="MQA41031.1"/>
    </source>
</evidence>
<evidence type="ECO:0008006" key="5">
    <source>
        <dbReference type="Google" id="ProtNLM"/>
    </source>
</evidence>
<dbReference type="Pfam" id="PF05016">
    <property type="entry name" value="ParE_toxin"/>
    <property type="match status" value="1"/>
</dbReference>
<organism evidence="3 4">
    <name type="scientific">Rugamonas aquatica</name>
    <dbReference type="NCBI Taxonomy" id="2743357"/>
    <lineage>
        <taxon>Bacteria</taxon>
        <taxon>Pseudomonadati</taxon>
        <taxon>Pseudomonadota</taxon>
        <taxon>Betaproteobacteria</taxon>
        <taxon>Burkholderiales</taxon>
        <taxon>Oxalobacteraceae</taxon>
        <taxon>Telluria group</taxon>
        <taxon>Rugamonas</taxon>
    </lineage>
</organism>
<dbReference type="Proteomes" id="UP000440498">
    <property type="component" value="Unassembled WGS sequence"/>
</dbReference>
<dbReference type="RefSeq" id="WP_152840316.1">
    <property type="nucleotide sequence ID" value="NZ_WHUG01000011.1"/>
</dbReference>
<dbReference type="AlphaFoldDB" id="A0A6A7N7S0"/>
<name>A0A6A7N7S0_9BURK</name>
<dbReference type="PANTHER" id="PTHR33755">
    <property type="entry name" value="TOXIN PARE1-RELATED"/>
    <property type="match status" value="1"/>
</dbReference>
<dbReference type="Gene3D" id="3.30.2310.20">
    <property type="entry name" value="RelE-like"/>
    <property type="match status" value="1"/>
</dbReference>
<accession>A0A6A7N7S0</accession>
<proteinExistence type="inferred from homology"/>
<dbReference type="EMBL" id="WHUG01000011">
    <property type="protein sequence ID" value="MQA41031.1"/>
    <property type="molecule type" value="Genomic_DNA"/>
</dbReference>
<keyword evidence="2" id="KW-1277">Toxin-antitoxin system</keyword>
<comment type="similarity">
    <text evidence="1">Belongs to the RelE toxin family.</text>
</comment>
<evidence type="ECO:0000313" key="4">
    <source>
        <dbReference type="Proteomes" id="UP000440498"/>
    </source>
</evidence>